<name>A0A5J5B727_9ASTE</name>
<dbReference type="EMBL" id="CM018037">
    <property type="protein sequence ID" value="KAA8539025.1"/>
    <property type="molecule type" value="Genomic_DNA"/>
</dbReference>
<sequence length="239" mass="27340">MDVTEKISDTRIRVFKLNKKLFNERALESHGLFLFRITNEIKRVSQSTNGYGGGVNETTEFTNQNDVSAFTLDRLLSRDSIEALARCVVAATELFFVDTASTLAKDISRYLLSNSHQFTTQTLLRPRKPLIVIVVDVYMLRNIDYTKEGVIREVCRLTDEDQLEDDPYHEYGSEVDEQVMDDVEVEDEDDSMEDIDEDQVPILRTLKGFLGEPQVEEDSMDVCPICLDEFSAGKEVQNF</sequence>
<protein>
    <submittedName>
        <fullName evidence="1">Uncharacterized protein</fullName>
    </submittedName>
</protein>
<gene>
    <name evidence="1" type="ORF">F0562_025717</name>
</gene>
<accession>A0A5J5B727</accession>
<dbReference type="OrthoDB" id="4348522at2759"/>
<reference evidence="1 2" key="1">
    <citation type="submission" date="2019-09" db="EMBL/GenBank/DDBJ databases">
        <title>A chromosome-level genome assembly of the Chinese tupelo Nyssa sinensis.</title>
        <authorList>
            <person name="Yang X."/>
            <person name="Kang M."/>
            <person name="Yang Y."/>
            <person name="Xiong H."/>
            <person name="Wang M."/>
            <person name="Zhang Z."/>
            <person name="Wang Z."/>
            <person name="Wu H."/>
            <person name="Ma T."/>
            <person name="Liu J."/>
            <person name="Xi Z."/>
        </authorList>
    </citation>
    <scope>NUCLEOTIDE SEQUENCE [LARGE SCALE GENOMIC DNA]</scope>
    <source>
        <strain evidence="1">J267</strain>
        <tissue evidence="1">Leaf</tissue>
    </source>
</reference>
<evidence type="ECO:0000313" key="1">
    <source>
        <dbReference type="EMBL" id="KAA8539025.1"/>
    </source>
</evidence>
<keyword evidence="2" id="KW-1185">Reference proteome</keyword>
<proteinExistence type="predicted"/>
<dbReference type="AlphaFoldDB" id="A0A5J5B727"/>
<organism evidence="1 2">
    <name type="scientific">Nyssa sinensis</name>
    <dbReference type="NCBI Taxonomy" id="561372"/>
    <lineage>
        <taxon>Eukaryota</taxon>
        <taxon>Viridiplantae</taxon>
        <taxon>Streptophyta</taxon>
        <taxon>Embryophyta</taxon>
        <taxon>Tracheophyta</taxon>
        <taxon>Spermatophyta</taxon>
        <taxon>Magnoliopsida</taxon>
        <taxon>eudicotyledons</taxon>
        <taxon>Gunneridae</taxon>
        <taxon>Pentapetalae</taxon>
        <taxon>asterids</taxon>
        <taxon>Cornales</taxon>
        <taxon>Nyssaceae</taxon>
        <taxon>Nyssa</taxon>
    </lineage>
</organism>
<dbReference type="Proteomes" id="UP000325577">
    <property type="component" value="Linkage Group LG14"/>
</dbReference>
<evidence type="ECO:0000313" key="2">
    <source>
        <dbReference type="Proteomes" id="UP000325577"/>
    </source>
</evidence>